<feature type="domain" description="DUF6589" evidence="2">
    <location>
        <begin position="403"/>
        <end position="871"/>
    </location>
</feature>
<name>A0A4S8M398_DENBC</name>
<organism evidence="3 4">
    <name type="scientific">Dendrothele bispora (strain CBS 962.96)</name>
    <dbReference type="NCBI Taxonomy" id="1314807"/>
    <lineage>
        <taxon>Eukaryota</taxon>
        <taxon>Fungi</taxon>
        <taxon>Dikarya</taxon>
        <taxon>Basidiomycota</taxon>
        <taxon>Agaricomycotina</taxon>
        <taxon>Agaricomycetes</taxon>
        <taxon>Agaricomycetidae</taxon>
        <taxon>Agaricales</taxon>
        <taxon>Agaricales incertae sedis</taxon>
        <taxon>Dendrothele</taxon>
    </lineage>
</organism>
<evidence type="ECO:0000313" key="4">
    <source>
        <dbReference type="Proteomes" id="UP000297245"/>
    </source>
</evidence>
<evidence type="ECO:0000313" key="3">
    <source>
        <dbReference type="EMBL" id="THU96622.1"/>
    </source>
</evidence>
<dbReference type="EMBL" id="ML179172">
    <property type="protein sequence ID" value="THU96622.1"/>
    <property type="molecule type" value="Genomic_DNA"/>
</dbReference>
<proteinExistence type="predicted"/>
<keyword evidence="4" id="KW-1185">Reference proteome</keyword>
<dbReference type="OrthoDB" id="3021788at2759"/>
<dbReference type="InterPro" id="IPR046496">
    <property type="entry name" value="DUF6589"/>
</dbReference>
<dbReference type="Pfam" id="PF20231">
    <property type="entry name" value="DUF6589"/>
    <property type="match status" value="1"/>
</dbReference>
<evidence type="ECO:0000259" key="2">
    <source>
        <dbReference type="Pfam" id="PF20231"/>
    </source>
</evidence>
<accession>A0A4S8M398</accession>
<evidence type="ECO:0000256" key="1">
    <source>
        <dbReference type="SAM" id="MobiDB-lite"/>
    </source>
</evidence>
<feature type="region of interest" description="Disordered" evidence="1">
    <location>
        <begin position="1"/>
        <end position="23"/>
    </location>
</feature>
<protein>
    <recommendedName>
        <fullName evidence="2">DUF6589 domain-containing protein</fullName>
    </recommendedName>
</protein>
<sequence length="914" mass="104519">MRNLASPLDSPFPDTPYDLEKASRPVKRTYTRIETPNIPDLPDFLSESSIPRYDTGSPAPWPLFKPVSVPEESDVEKADAILDLLRKKFTGGIGQFLDVILTSHQEIHAVPLRNWAMVQKWLQGRSAIRVLDNLQKIYDHKYSYPTSKAQLKSEREHHFSPSVELSSIHYAQVAISSWALCLVGNRLHKGIKKLTFDPEDDESDFHTRLPAGSLQPKHIESFSMKKCIERLKRQDTAVWFITECMAASRQKGKAIVKKIRPHPMVQVACISSFIVCRNKYASGYLPLTLGIWHFSCRSHIDVKRIHTRLGLSVADATARNALEQLSIGFMSQLRTTFQAAAKLDILSHSTTLDNTQEHVPIHEYGLGKKSTLRVGCAATACALHGVKPGAFSRSDYIQRVIQNSRSKMTTESLLEDVDWQRMHLVLALHFVRALFDYVPSFDYCQAELSKKFRTGPIAIYRMEEGRKTQVQPLGTNAENEMSTQGMKRAIIDFDEQKGLQPDAFKDMLDWYSGDGGSFAAMLRVRKYGCITQTLREEDIQENYESMTGKIFTCELWHMRATCLNSLAANHYGHEASSDPSSLSRMAAATGMYRPRNFKASSFYPTSRMMNLAWNTKAVDIWRLHLKISNDESIIQYFECLAKNDELPTLDSLIDTAKILVDRYASPHAYQYVLSQELYGKLPEDLRAPTRAEWILPSSMNSTGSNSESVPTSHIEDDEFDGDRVLANSILFMYEYGLWIEAAYAIPEGDIGRFWEVMKIWIFVFAGSSNTNYVTFLLEMYCLIRYESSRDLKDAIFNNLLVNITGELGNWIEKDLLQEHYNRWLEFMIQRSGGTFDDFFHRVLIAPNAEFFLRLRESIEDGFELRRRGKSHTSPHLRNEYKVLLEMFKDEEVHLFCPGRSMGHAAKDLFNEGYV</sequence>
<dbReference type="AlphaFoldDB" id="A0A4S8M398"/>
<dbReference type="Proteomes" id="UP000297245">
    <property type="component" value="Unassembled WGS sequence"/>
</dbReference>
<gene>
    <name evidence="3" type="ORF">K435DRAFT_664083</name>
</gene>
<reference evidence="3 4" key="1">
    <citation type="journal article" date="2019" name="Nat. Ecol. Evol.">
        <title>Megaphylogeny resolves global patterns of mushroom evolution.</title>
        <authorList>
            <person name="Varga T."/>
            <person name="Krizsan K."/>
            <person name="Foldi C."/>
            <person name="Dima B."/>
            <person name="Sanchez-Garcia M."/>
            <person name="Sanchez-Ramirez S."/>
            <person name="Szollosi G.J."/>
            <person name="Szarkandi J.G."/>
            <person name="Papp V."/>
            <person name="Albert L."/>
            <person name="Andreopoulos W."/>
            <person name="Angelini C."/>
            <person name="Antonin V."/>
            <person name="Barry K.W."/>
            <person name="Bougher N.L."/>
            <person name="Buchanan P."/>
            <person name="Buyck B."/>
            <person name="Bense V."/>
            <person name="Catcheside P."/>
            <person name="Chovatia M."/>
            <person name="Cooper J."/>
            <person name="Damon W."/>
            <person name="Desjardin D."/>
            <person name="Finy P."/>
            <person name="Geml J."/>
            <person name="Haridas S."/>
            <person name="Hughes K."/>
            <person name="Justo A."/>
            <person name="Karasinski D."/>
            <person name="Kautmanova I."/>
            <person name="Kiss B."/>
            <person name="Kocsube S."/>
            <person name="Kotiranta H."/>
            <person name="LaButti K.M."/>
            <person name="Lechner B.E."/>
            <person name="Liimatainen K."/>
            <person name="Lipzen A."/>
            <person name="Lukacs Z."/>
            <person name="Mihaltcheva S."/>
            <person name="Morgado L.N."/>
            <person name="Niskanen T."/>
            <person name="Noordeloos M.E."/>
            <person name="Ohm R.A."/>
            <person name="Ortiz-Santana B."/>
            <person name="Ovrebo C."/>
            <person name="Racz N."/>
            <person name="Riley R."/>
            <person name="Savchenko A."/>
            <person name="Shiryaev A."/>
            <person name="Soop K."/>
            <person name="Spirin V."/>
            <person name="Szebenyi C."/>
            <person name="Tomsovsky M."/>
            <person name="Tulloss R.E."/>
            <person name="Uehling J."/>
            <person name="Grigoriev I.V."/>
            <person name="Vagvolgyi C."/>
            <person name="Papp T."/>
            <person name="Martin F.M."/>
            <person name="Miettinen O."/>
            <person name="Hibbett D.S."/>
            <person name="Nagy L.G."/>
        </authorList>
    </citation>
    <scope>NUCLEOTIDE SEQUENCE [LARGE SCALE GENOMIC DNA]</scope>
    <source>
        <strain evidence="3 4">CBS 962.96</strain>
    </source>
</reference>